<sequence>MSQRIVIIGGGHAAAQLCQGLASAGLGPRSTLVCAEAEPPYQRPPLSKRFLQDPQAVAQPLLSVDQLVTQGFTVHQGKMATAIDIAGKTLQLASGATLGWDWLGLATGARARTIAPLESFGNVATLRHVQDAMRLRERLSAARHVTVIGGGFIGLEIAATAASLGKTVTVIEAAPRLLGRAVSPELSGRIETHHRQAGVDIRLRTSVTDYRVDGSRVTHLMFGNEPLPTDLVIVGIGALPETALAEQAGIACDDGVLVDPWMQTSVPQVLAIGDCARLCPGNGLPSIRLESVQNANDQARTAVATLRGEPKPYAAVPWFWSDQGTLRLQMAGLLPPDVSTSVMRQGPDTSSFSLFHYRGDTLVCVESMNAPGDHLAARRMLQAGIHPAPAQVGDTTVPLVDLLRAA</sequence>
<proteinExistence type="predicted"/>
<keyword evidence="2" id="KW-1185">Reference proteome</keyword>
<gene>
    <name evidence="1" type="ORF">MW7_007655</name>
</gene>
<name>A0ACD3SQW9_9BURK</name>
<dbReference type="Proteomes" id="UP000004277">
    <property type="component" value="Unassembled WGS sequence"/>
</dbReference>
<evidence type="ECO:0000313" key="2">
    <source>
        <dbReference type="Proteomes" id="UP000004277"/>
    </source>
</evidence>
<comment type="caution">
    <text evidence="1">The sequence shown here is derived from an EMBL/GenBank/DDBJ whole genome shotgun (WGS) entry which is preliminary data.</text>
</comment>
<organism evidence="1 2">
    <name type="scientific">Imbroritus primus</name>
    <dbReference type="NCBI Taxonomy" id="3058603"/>
    <lineage>
        <taxon>Bacteria</taxon>
        <taxon>Pseudomonadati</taxon>
        <taxon>Pseudomonadota</taxon>
        <taxon>Betaproteobacteria</taxon>
        <taxon>Burkholderiales</taxon>
        <taxon>Burkholderiaceae</taxon>
        <taxon>Imbroritus</taxon>
    </lineage>
</organism>
<reference evidence="1" key="1">
    <citation type="submission" date="2019-05" db="EMBL/GenBank/DDBJ databases">
        <title>Revised genome assembly of Burkholderiaceae (previously Ralstonia) sp. PBA.</title>
        <authorList>
            <person name="Gan H.M."/>
        </authorList>
    </citation>
    <scope>NUCLEOTIDE SEQUENCE</scope>
    <source>
        <strain evidence="1">PBA</strain>
    </source>
</reference>
<dbReference type="EMBL" id="AKCV02000015">
    <property type="protein sequence ID" value="TMS58588.1"/>
    <property type="molecule type" value="Genomic_DNA"/>
</dbReference>
<protein>
    <submittedName>
        <fullName evidence="1">Ferredoxin reductase</fullName>
    </submittedName>
</protein>
<evidence type="ECO:0000313" key="1">
    <source>
        <dbReference type="EMBL" id="TMS58588.1"/>
    </source>
</evidence>
<accession>A0ACD3SQW9</accession>